<evidence type="ECO:0000313" key="6">
    <source>
        <dbReference type="EMBL" id="MEE6308189.1"/>
    </source>
</evidence>
<dbReference type="InterPro" id="IPR005158">
    <property type="entry name" value="BTAD"/>
</dbReference>
<evidence type="ECO:0000256" key="1">
    <source>
        <dbReference type="ARBA" id="ARBA00005820"/>
    </source>
</evidence>
<dbReference type="SUPFAM" id="SSF52540">
    <property type="entry name" value="P-loop containing nucleoside triphosphate hydrolases"/>
    <property type="match status" value="1"/>
</dbReference>
<protein>
    <submittedName>
        <fullName evidence="6">BTAD domain-containing putative transcriptional regulator</fullName>
    </submittedName>
</protein>
<comment type="similarity">
    <text evidence="1">Belongs to the AfsR/DnrI/RedD regulatory family.</text>
</comment>
<organism evidence="6 7">
    <name type="scientific">Plantactinospora veratri</name>
    <dbReference type="NCBI Taxonomy" id="1436122"/>
    <lineage>
        <taxon>Bacteria</taxon>
        <taxon>Bacillati</taxon>
        <taxon>Actinomycetota</taxon>
        <taxon>Actinomycetes</taxon>
        <taxon>Micromonosporales</taxon>
        <taxon>Micromonosporaceae</taxon>
        <taxon>Plantactinospora</taxon>
    </lineage>
</organism>
<dbReference type="InterPro" id="IPR058852">
    <property type="entry name" value="HTH_77"/>
</dbReference>
<dbReference type="EMBL" id="JAZGQL010000009">
    <property type="protein sequence ID" value="MEE6308189.1"/>
    <property type="molecule type" value="Genomic_DNA"/>
</dbReference>
<dbReference type="Gene3D" id="1.10.10.10">
    <property type="entry name" value="Winged helix-like DNA-binding domain superfamily/Winged helix DNA-binding domain"/>
    <property type="match status" value="1"/>
</dbReference>
<evidence type="ECO:0000313" key="7">
    <source>
        <dbReference type="Proteomes" id="UP001339911"/>
    </source>
</evidence>
<feature type="region of interest" description="Disordered" evidence="4">
    <location>
        <begin position="290"/>
        <end position="332"/>
    </location>
</feature>
<dbReference type="PANTHER" id="PTHR47691:SF3">
    <property type="entry name" value="HTH-TYPE TRANSCRIPTIONAL REGULATOR RV0890C-RELATED"/>
    <property type="match status" value="1"/>
</dbReference>
<dbReference type="InterPro" id="IPR027417">
    <property type="entry name" value="P-loop_NTPase"/>
</dbReference>
<dbReference type="Pfam" id="PF03704">
    <property type="entry name" value="BTAD"/>
    <property type="match status" value="1"/>
</dbReference>
<feature type="domain" description="OmpR/PhoB-type" evidence="5">
    <location>
        <begin position="32"/>
        <end position="134"/>
    </location>
</feature>
<dbReference type="Pfam" id="PF25872">
    <property type="entry name" value="HTH_77"/>
    <property type="match status" value="1"/>
</dbReference>
<dbReference type="Gene3D" id="1.25.40.10">
    <property type="entry name" value="Tetratricopeptide repeat domain"/>
    <property type="match status" value="2"/>
</dbReference>
<dbReference type="InterPro" id="IPR036388">
    <property type="entry name" value="WH-like_DNA-bd_sf"/>
</dbReference>
<dbReference type="PANTHER" id="PTHR47691">
    <property type="entry name" value="REGULATOR-RELATED"/>
    <property type="match status" value="1"/>
</dbReference>
<dbReference type="Proteomes" id="UP001339911">
    <property type="component" value="Unassembled WGS sequence"/>
</dbReference>
<dbReference type="InterPro" id="IPR019734">
    <property type="entry name" value="TPR_rpt"/>
</dbReference>
<dbReference type="SUPFAM" id="SSF48452">
    <property type="entry name" value="TPR-like"/>
    <property type="match status" value="2"/>
</dbReference>
<evidence type="ECO:0000256" key="3">
    <source>
        <dbReference type="PROSITE-ProRule" id="PRU01091"/>
    </source>
</evidence>
<dbReference type="PROSITE" id="PS51755">
    <property type="entry name" value="OMPR_PHOB"/>
    <property type="match status" value="1"/>
</dbReference>
<proteinExistence type="inferred from homology"/>
<sequence>MGTERAGRCRDPEEAASTAVLPPAEGVPAAVVAWATIDAMRFGILGATEVYAGDGRRLAVGGPRLRALLVLLLLDAGRVVSADRLIQGLYGDAPPNRAANALQSQVSRLRQVLSGVDGPEPPVEFHPAGYRIAVEPEDVDLHRFTRLVAEGQRALSRGDRRNAVVLLRAASRLWRGEPLADVREAPFARAAAIRLDELRLAAVEDRVAAELDIAGAGPSVAELRELVAAYPLRERLRGQLIRALHVGGRRAEALATFEEARRLLAAELGTDPSPELAALHVAVLRDDPALLPAETGRPGPTPARPASPAADPGRPAADAPTPAAADAAGPAAAPAVVDGEAASADGELSGAAVGLPGQLSSFVGRDEELARVGKLLGEGRLVTLHGPGGAGKTRLAIEAAGRQPGEVFLVELAAVAAGADVASAVLAALNLRDAALSAQGGPRDAADRLVTALADRSLLLVLDNCEHLVADAARLVARLLGTCPKVRVLATSREPLGLTGEALCPISGLPLPPAETAAEAAPGYPAVRLFVERATDVSPGFTVGPDNLPSVLRICRTLDGLPLAIELAAARLRALPVTEVAARLDDRFRLLTRGSRIAQPRHQTLRAVVQWSWDLLDEAEQRLARRLTIFAGPADLAAVERVCGPLDTGAGDAELLDVLSSLVDKSLVEAGGGRFRMLETVRAFGAERLVEAGEAEELRRAHAGYFLELARTADLRLRGADQLDWLRRLDGDRDDLHAALRRAMAAGDVATALELVAALSFYWWLRGLRGEGAALAAQLVEQLGGDPPPELAEEYALCLLHASLGGYGSGPQGVEPAATILWSLGRPPRQPFLLYLSGVANGPPPEMAANLLSTPEGWIGLIGTDPWSRALAALGMGMVLMLEGRYEEAYTRLDQALADFRAIGERWGTILVLTILIELAYRRRDHTHSELVDEALRLADELDSMLDMAELLRTRGDGRLGIDDLVGAEDDYRRVLELAVPAGAPELLAAAHLGLGEIARRHGDLDRARRLCEQALAECPTGWFGAEGVRLAALVALGQILAAAGDEAGARARFRQVLGATAGVWELSTLTIAIEGLVGPVLRDGDVDRAGLLLGAVAALQAGYGSAVAIDAAPVAVATRARLGEPAYRRLLARGAALSRAAALAMLDAG</sequence>
<feature type="DNA-binding region" description="OmpR/PhoB-type" evidence="3">
    <location>
        <begin position="32"/>
        <end position="134"/>
    </location>
</feature>
<evidence type="ECO:0000256" key="4">
    <source>
        <dbReference type="SAM" id="MobiDB-lite"/>
    </source>
</evidence>
<dbReference type="InterPro" id="IPR011990">
    <property type="entry name" value="TPR-like_helical_dom_sf"/>
</dbReference>
<evidence type="ECO:0000259" key="5">
    <source>
        <dbReference type="PROSITE" id="PS51755"/>
    </source>
</evidence>
<keyword evidence="2 3" id="KW-0238">DNA-binding</keyword>
<dbReference type="SMART" id="SM00028">
    <property type="entry name" value="TPR"/>
    <property type="match status" value="3"/>
</dbReference>
<dbReference type="Pfam" id="PF00486">
    <property type="entry name" value="Trans_reg_C"/>
    <property type="match status" value="1"/>
</dbReference>
<keyword evidence="7" id="KW-1185">Reference proteome</keyword>
<comment type="caution">
    <text evidence="6">The sequence shown here is derived from an EMBL/GenBank/DDBJ whole genome shotgun (WGS) entry which is preliminary data.</text>
</comment>
<dbReference type="InterPro" id="IPR016032">
    <property type="entry name" value="Sig_transdc_resp-reg_C-effctor"/>
</dbReference>
<feature type="compositionally biased region" description="Low complexity" evidence="4">
    <location>
        <begin position="306"/>
        <end position="332"/>
    </location>
</feature>
<name>A0ABU7SEJ3_9ACTN</name>
<dbReference type="PRINTS" id="PR00364">
    <property type="entry name" value="DISEASERSIST"/>
</dbReference>
<dbReference type="Gene3D" id="3.40.50.300">
    <property type="entry name" value="P-loop containing nucleotide triphosphate hydrolases"/>
    <property type="match status" value="1"/>
</dbReference>
<accession>A0ABU7SEJ3</accession>
<gene>
    <name evidence="6" type="ORF">V1634_15275</name>
</gene>
<dbReference type="InterPro" id="IPR001867">
    <property type="entry name" value="OmpR/PhoB-type_DNA-bd"/>
</dbReference>
<evidence type="ECO:0000256" key="2">
    <source>
        <dbReference type="ARBA" id="ARBA00023125"/>
    </source>
</evidence>
<dbReference type="SUPFAM" id="SSF46894">
    <property type="entry name" value="C-terminal effector domain of the bipartite response regulators"/>
    <property type="match status" value="1"/>
</dbReference>
<dbReference type="SMART" id="SM00862">
    <property type="entry name" value="Trans_reg_C"/>
    <property type="match status" value="1"/>
</dbReference>
<dbReference type="CDD" id="cd15831">
    <property type="entry name" value="BTAD"/>
    <property type="match status" value="1"/>
</dbReference>
<reference evidence="6 7" key="1">
    <citation type="submission" date="2024-01" db="EMBL/GenBank/DDBJ databases">
        <title>Genome insights into Plantactinospora veratri sp. nov.</title>
        <authorList>
            <person name="Wang L."/>
        </authorList>
    </citation>
    <scope>NUCLEOTIDE SEQUENCE [LARGE SCALE GENOMIC DNA]</scope>
    <source>
        <strain evidence="6 7">NEAU-FHS4</strain>
    </source>
</reference>
<dbReference type="SMART" id="SM01043">
    <property type="entry name" value="BTAD"/>
    <property type="match status" value="1"/>
</dbReference>